<keyword evidence="1 9" id="KW-0963">Cytoplasm</keyword>
<dbReference type="Proteomes" id="UP000254040">
    <property type="component" value="Unassembled WGS sequence"/>
</dbReference>
<evidence type="ECO:0000256" key="11">
    <source>
        <dbReference type="PIRSR" id="PIRSR006246-2"/>
    </source>
</evidence>
<dbReference type="Pfam" id="PF02261">
    <property type="entry name" value="Asp_decarbox"/>
    <property type="match status" value="1"/>
</dbReference>
<evidence type="ECO:0000256" key="7">
    <source>
        <dbReference type="ARBA" id="ARBA00023270"/>
    </source>
</evidence>
<dbReference type="EMBL" id="UGOG01000001">
    <property type="protein sequence ID" value="STX64125.1"/>
    <property type="molecule type" value="Genomic_DNA"/>
</dbReference>
<dbReference type="PIRSF" id="PIRSF006246">
    <property type="entry name" value="Asp_decarbox"/>
    <property type="match status" value="1"/>
</dbReference>
<evidence type="ECO:0000256" key="2">
    <source>
        <dbReference type="ARBA" id="ARBA00022655"/>
    </source>
</evidence>
<dbReference type="SUPFAM" id="SSF50692">
    <property type="entry name" value="ADC-like"/>
    <property type="match status" value="1"/>
</dbReference>
<evidence type="ECO:0000256" key="1">
    <source>
        <dbReference type="ARBA" id="ARBA00022490"/>
    </source>
</evidence>
<reference evidence="15 17" key="2">
    <citation type="submission" date="2018-06" db="EMBL/GenBank/DDBJ databases">
        <authorList>
            <consortium name="Pathogen Informatics"/>
            <person name="Doyle S."/>
        </authorList>
    </citation>
    <scope>NUCLEOTIDE SEQUENCE [LARGE SCALE GENOMIC DNA]</scope>
    <source>
        <strain evidence="15 17">NCTC12239</strain>
    </source>
</reference>
<dbReference type="HAMAP" id="MF_00446">
    <property type="entry name" value="PanD"/>
    <property type="match status" value="1"/>
</dbReference>
<keyword evidence="2 9" id="KW-0566">Pantothenate biosynthesis</keyword>
<dbReference type="GO" id="GO:0015940">
    <property type="term" value="P:pantothenate biosynthetic process"/>
    <property type="evidence" value="ECO:0007669"/>
    <property type="project" value="UniProtKB-UniRule"/>
</dbReference>
<keyword evidence="7 9" id="KW-0704">Schiff base</keyword>
<dbReference type="NCBIfam" id="TIGR00223">
    <property type="entry name" value="panD"/>
    <property type="match status" value="1"/>
</dbReference>
<evidence type="ECO:0000256" key="9">
    <source>
        <dbReference type="HAMAP-Rule" id="MF_00446"/>
    </source>
</evidence>
<feature type="chain" id="PRO_5017109110" description="Aspartate 1-decarboxylase alpha chain" evidence="9 13">
    <location>
        <begin position="26"/>
        <end position="134"/>
    </location>
</feature>
<feature type="chain" id="PRO_5017109109" description="Aspartate 1-decarboxylase beta chain" evidence="9 13">
    <location>
        <begin position="1"/>
        <end position="25"/>
    </location>
</feature>
<dbReference type="EC" id="4.1.1.11" evidence="9"/>
<comment type="pathway">
    <text evidence="9">Cofactor biosynthesis; (R)-pantothenate biosynthesis; beta-alanine from L-aspartate: step 1/1.</text>
</comment>
<evidence type="ECO:0000256" key="12">
    <source>
        <dbReference type="PIRSR" id="PIRSR006246-3"/>
    </source>
</evidence>
<comment type="function">
    <text evidence="9">Catalyzes the pyruvoyl-dependent decarboxylation of aspartate to produce beta-alanine.</text>
</comment>
<comment type="subcellular location">
    <subcellularLocation>
        <location evidence="9">Cytoplasm</location>
    </subcellularLocation>
</comment>
<feature type="modified residue" description="Pyruvic acid (Ser)" evidence="9 12">
    <location>
        <position position="26"/>
    </location>
</feature>
<dbReference type="OrthoDB" id="9803983at2"/>
<comment type="cofactor">
    <cofactor evidence="9 10">
        <name>pyruvate</name>
        <dbReference type="ChEBI" id="CHEBI:15361"/>
    </cofactor>
    <text evidence="9 10">Binds 1 pyruvoyl group covalently per subunit.</text>
</comment>
<sequence length="134" mass="14766">MTYRKMLKSKIHRAYVTQADLDYEGSITISPELLKAANILPYEAVNVWNITAGTRFETYAITGEKGSTDICVNGAAAHLVTPGDLIIIASFTQVLEEDCASMVPTVVFVDQFNRLKEIRPEIVGVKNRDSCAIV</sequence>
<protein>
    <recommendedName>
        <fullName evidence="9">Aspartate 1-decarboxylase</fullName>
        <ecNumber evidence="9">4.1.1.11</ecNumber>
    </recommendedName>
    <alternativeName>
        <fullName evidence="9">Aspartate alpha-decarboxylase</fullName>
    </alternativeName>
    <component>
        <recommendedName>
            <fullName evidence="9">Aspartate 1-decarboxylase beta chain</fullName>
        </recommendedName>
    </component>
    <component>
        <recommendedName>
            <fullName evidence="9">Aspartate 1-decarboxylase alpha chain</fullName>
        </recommendedName>
    </component>
</protein>
<dbReference type="GO" id="GO:0005829">
    <property type="term" value="C:cytosol"/>
    <property type="evidence" value="ECO:0007669"/>
    <property type="project" value="TreeGrafter"/>
</dbReference>
<dbReference type="InterPro" id="IPR003190">
    <property type="entry name" value="Asp_decarbox"/>
</dbReference>
<evidence type="ECO:0000256" key="10">
    <source>
        <dbReference type="PIRSR" id="PIRSR006246-1"/>
    </source>
</evidence>
<dbReference type="RefSeq" id="WP_028382851.1">
    <property type="nucleotide sequence ID" value="NZ_CAAAJG010000013.1"/>
</dbReference>
<comment type="similarity">
    <text evidence="9">Belongs to the PanD family.</text>
</comment>
<organism evidence="15 17">
    <name type="scientific">Legionella moravica</name>
    <dbReference type="NCBI Taxonomy" id="39962"/>
    <lineage>
        <taxon>Bacteria</taxon>
        <taxon>Pseudomonadati</taxon>
        <taxon>Pseudomonadota</taxon>
        <taxon>Gammaproteobacteria</taxon>
        <taxon>Legionellales</taxon>
        <taxon>Legionellaceae</taxon>
        <taxon>Legionella</taxon>
    </lineage>
</organism>
<dbReference type="STRING" id="39962.Lmor_1804"/>
<comment type="PTM">
    <text evidence="9 12">Is synthesized initially as an inactive proenzyme, which is activated by self-cleavage at a specific serine bond to produce a beta-subunit with a hydroxyl group at its C-terminus and an alpha-subunit with a pyruvoyl group at its N-terminus.</text>
</comment>
<dbReference type="InterPro" id="IPR009010">
    <property type="entry name" value="Asp_de-COase-like_dom_sf"/>
</dbReference>
<evidence type="ECO:0000256" key="4">
    <source>
        <dbReference type="ARBA" id="ARBA00022813"/>
    </source>
</evidence>
<dbReference type="CDD" id="cd06919">
    <property type="entry name" value="Asp_decarbox"/>
    <property type="match status" value="1"/>
</dbReference>
<keyword evidence="4 9" id="KW-0068">Autocatalytic cleavage</keyword>
<name>A0A378JZH1_9GAMM</name>
<proteinExistence type="inferred from homology"/>
<keyword evidence="3 9" id="KW-0210">Decarboxylase</keyword>
<reference evidence="14 16" key="1">
    <citation type="submission" date="2015-11" db="EMBL/GenBank/DDBJ databases">
        <title>Genomic analysis of 38 Legionella species identifies large and diverse effector repertoires.</title>
        <authorList>
            <person name="Burstein D."/>
            <person name="Amaro F."/>
            <person name="Zusman T."/>
            <person name="Lifshitz Z."/>
            <person name="Cohen O."/>
            <person name="Gilbert J.A."/>
            <person name="Pupko T."/>
            <person name="Shuman H.A."/>
            <person name="Segal G."/>
        </authorList>
    </citation>
    <scope>NUCLEOTIDE SEQUENCE [LARGE SCALE GENOMIC DNA]</scope>
    <source>
        <strain evidence="14 16">ATCC 43877</strain>
    </source>
</reference>
<evidence type="ECO:0000313" key="16">
    <source>
        <dbReference type="Proteomes" id="UP000054985"/>
    </source>
</evidence>
<evidence type="ECO:0000256" key="3">
    <source>
        <dbReference type="ARBA" id="ARBA00022793"/>
    </source>
</evidence>
<comment type="catalytic activity">
    <reaction evidence="9">
        <text>L-aspartate + H(+) = beta-alanine + CO2</text>
        <dbReference type="Rhea" id="RHEA:19497"/>
        <dbReference type="ChEBI" id="CHEBI:15378"/>
        <dbReference type="ChEBI" id="CHEBI:16526"/>
        <dbReference type="ChEBI" id="CHEBI:29991"/>
        <dbReference type="ChEBI" id="CHEBI:57966"/>
        <dbReference type="EC" id="4.1.1.11"/>
    </reaction>
</comment>
<keyword evidence="16" id="KW-1185">Reference proteome</keyword>
<keyword evidence="6 9" id="KW-0456">Lyase</keyword>
<evidence type="ECO:0000313" key="15">
    <source>
        <dbReference type="EMBL" id="STX64125.1"/>
    </source>
</evidence>
<evidence type="ECO:0000256" key="5">
    <source>
        <dbReference type="ARBA" id="ARBA00023145"/>
    </source>
</evidence>
<dbReference type="EMBL" id="LNYN01000020">
    <property type="protein sequence ID" value="KTD34407.1"/>
    <property type="molecule type" value="Genomic_DNA"/>
</dbReference>
<feature type="active site" description="Schiff-base intermediate with substrate; via pyruvic acid" evidence="9 10">
    <location>
        <position position="26"/>
    </location>
</feature>
<accession>A0A378JZH1</accession>
<feature type="binding site" evidence="9 11">
    <location>
        <begin position="74"/>
        <end position="76"/>
    </location>
    <ligand>
        <name>substrate</name>
    </ligand>
</feature>
<dbReference type="GO" id="GO:0004068">
    <property type="term" value="F:aspartate 1-decarboxylase activity"/>
    <property type="evidence" value="ECO:0007669"/>
    <property type="project" value="UniProtKB-UniRule"/>
</dbReference>
<comment type="subunit">
    <text evidence="9">Heterooctamer of four alpha and four beta subunits.</text>
</comment>
<evidence type="ECO:0000256" key="8">
    <source>
        <dbReference type="ARBA" id="ARBA00023317"/>
    </source>
</evidence>
<dbReference type="Proteomes" id="UP000054985">
    <property type="component" value="Unassembled WGS sequence"/>
</dbReference>
<feature type="binding site" evidence="9 11">
    <location>
        <position position="58"/>
    </location>
    <ligand>
        <name>substrate</name>
    </ligand>
</feature>
<evidence type="ECO:0000256" key="13">
    <source>
        <dbReference type="PIRSR" id="PIRSR006246-5"/>
    </source>
</evidence>
<evidence type="ECO:0000313" key="14">
    <source>
        <dbReference type="EMBL" id="KTD34407.1"/>
    </source>
</evidence>
<keyword evidence="5 9" id="KW-0865">Zymogen</keyword>
<dbReference type="Gene3D" id="2.40.40.20">
    <property type="match status" value="1"/>
</dbReference>
<evidence type="ECO:0000256" key="6">
    <source>
        <dbReference type="ARBA" id="ARBA00023239"/>
    </source>
</evidence>
<dbReference type="PANTHER" id="PTHR21012">
    <property type="entry name" value="ASPARTATE 1-DECARBOXYLASE"/>
    <property type="match status" value="1"/>
</dbReference>
<evidence type="ECO:0000313" key="17">
    <source>
        <dbReference type="Proteomes" id="UP000254040"/>
    </source>
</evidence>
<dbReference type="AlphaFoldDB" id="A0A378JZH1"/>
<dbReference type="GO" id="GO:0006523">
    <property type="term" value="P:alanine biosynthetic process"/>
    <property type="evidence" value="ECO:0007669"/>
    <property type="project" value="InterPro"/>
</dbReference>
<gene>
    <name evidence="9 15" type="primary">panD</name>
    <name evidence="14" type="ORF">Lmor_1804</name>
    <name evidence="15" type="ORF">NCTC12239_03086</name>
</gene>
<keyword evidence="8 9" id="KW-0670">Pyruvate</keyword>
<feature type="active site" description="Proton donor" evidence="9 10">
    <location>
        <position position="59"/>
    </location>
</feature>
<dbReference type="PANTHER" id="PTHR21012:SF0">
    <property type="entry name" value="ASPARTATE 1-DECARBOXYLASE"/>
    <property type="match status" value="1"/>
</dbReference>
<dbReference type="UniPathway" id="UPA00028">
    <property type="reaction ID" value="UER00002"/>
</dbReference>